<feature type="transmembrane region" description="Helical" evidence="5">
    <location>
        <begin position="217"/>
        <end position="236"/>
    </location>
</feature>
<dbReference type="AlphaFoldDB" id="A0AAE2ZPI7"/>
<sequence>MSARAGRGREFALLALLAILWGSSYLFLKIAVTEIPPLTVIAIRVAVAALVLMTVLAVRGETLPRDIATWRMLFVQSFFTSIGAWTILAWGAQYVESSLASVLNSTSPIFVFFITLIVTRHERVGLLRFAGACLGLAGVVLIVGVDALQGLGQQVAGQLAAVAGALLYACAAIYGRRFTLMTAPVIAAGTMVSAMAVLVPVCMIVDRPWTLDPSTAAIMSAVILGVFSTGLALLIYFRLVRTLGSLGVASQSYLRAGVGVFLGVAFLGERLSFTVVIGLVAAVLGVALINSPPTGRRRQ</sequence>
<dbReference type="SUPFAM" id="SSF103481">
    <property type="entry name" value="Multidrug resistance efflux transporter EmrE"/>
    <property type="match status" value="2"/>
</dbReference>
<feature type="domain" description="EamA" evidence="6">
    <location>
        <begin position="13"/>
        <end position="143"/>
    </location>
</feature>
<feature type="transmembrane region" description="Helical" evidence="5">
    <location>
        <begin position="70"/>
        <end position="92"/>
    </location>
</feature>
<dbReference type="PANTHER" id="PTHR32322:SF9">
    <property type="entry name" value="AMINO-ACID METABOLITE EFFLUX PUMP-RELATED"/>
    <property type="match status" value="1"/>
</dbReference>
<accession>A0AAE2ZPI7</accession>
<protein>
    <submittedName>
        <fullName evidence="7">EamA family transporter</fullName>
    </submittedName>
</protein>
<evidence type="ECO:0000256" key="2">
    <source>
        <dbReference type="ARBA" id="ARBA00022692"/>
    </source>
</evidence>
<keyword evidence="3 5" id="KW-1133">Transmembrane helix</keyword>
<reference evidence="7" key="1">
    <citation type="submission" date="2021-08" db="EMBL/GenBank/DDBJ databases">
        <title>Hoeflea bacterium WL0058 sp. nov., isolated from the sediment.</title>
        <authorList>
            <person name="Wang L."/>
            <person name="Zhang D."/>
        </authorList>
    </citation>
    <scope>NUCLEOTIDE SEQUENCE</scope>
    <source>
        <strain evidence="7">WL0058</strain>
    </source>
</reference>
<keyword evidence="4 5" id="KW-0472">Membrane</keyword>
<feature type="transmembrane region" description="Helical" evidence="5">
    <location>
        <begin position="12"/>
        <end position="32"/>
    </location>
</feature>
<evidence type="ECO:0000313" key="7">
    <source>
        <dbReference type="EMBL" id="MBW8638565.1"/>
    </source>
</evidence>
<feature type="transmembrane region" description="Helical" evidence="5">
    <location>
        <begin position="271"/>
        <end position="289"/>
    </location>
</feature>
<evidence type="ECO:0000256" key="1">
    <source>
        <dbReference type="ARBA" id="ARBA00004141"/>
    </source>
</evidence>
<feature type="transmembrane region" description="Helical" evidence="5">
    <location>
        <begin position="125"/>
        <end position="143"/>
    </location>
</feature>
<feature type="transmembrane region" description="Helical" evidence="5">
    <location>
        <begin position="98"/>
        <end position="118"/>
    </location>
</feature>
<comment type="subcellular location">
    <subcellularLocation>
        <location evidence="1">Membrane</location>
        <topology evidence="1">Multi-pass membrane protein</topology>
    </subcellularLocation>
</comment>
<feature type="domain" description="EamA" evidence="6">
    <location>
        <begin position="157"/>
        <end position="290"/>
    </location>
</feature>
<dbReference type="GO" id="GO:0016020">
    <property type="term" value="C:membrane"/>
    <property type="evidence" value="ECO:0007669"/>
    <property type="project" value="UniProtKB-SubCell"/>
</dbReference>
<dbReference type="InterPro" id="IPR050638">
    <property type="entry name" value="AA-Vitamin_Transporters"/>
</dbReference>
<feature type="transmembrane region" description="Helical" evidence="5">
    <location>
        <begin position="155"/>
        <end position="174"/>
    </location>
</feature>
<keyword evidence="2 5" id="KW-0812">Transmembrane</keyword>
<dbReference type="Proteomes" id="UP001196509">
    <property type="component" value="Unassembled WGS sequence"/>
</dbReference>
<dbReference type="EMBL" id="JAICBX010000002">
    <property type="protein sequence ID" value="MBW8638565.1"/>
    <property type="molecule type" value="Genomic_DNA"/>
</dbReference>
<evidence type="ECO:0000259" key="6">
    <source>
        <dbReference type="Pfam" id="PF00892"/>
    </source>
</evidence>
<dbReference type="InterPro" id="IPR000620">
    <property type="entry name" value="EamA_dom"/>
</dbReference>
<proteinExistence type="predicted"/>
<dbReference type="InterPro" id="IPR037185">
    <property type="entry name" value="EmrE-like"/>
</dbReference>
<gene>
    <name evidence="7" type="ORF">K1W69_15315</name>
</gene>
<keyword evidence="8" id="KW-1185">Reference proteome</keyword>
<dbReference type="RefSeq" id="WP_220229174.1">
    <property type="nucleotide sequence ID" value="NZ_JAICBX010000002.1"/>
</dbReference>
<evidence type="ECO:0000256" key="3">
    <source>
        <dbReference type="ARBA" id="ARBA00022989"/>
    </source>
</evidence>
<dbReference type="PANTHER" id="PTHR32322">
    <property type="entry name" value="INNER MEMBRANE TRANSPORTER"/>
    <property type="match status" value="1"/>
</dbReference>
<evidence type="ECO:0000256" key="5">
    <source>
        <dbReference type="SAM" id="Phobius"/>
    </source>
</evidence>
<organism evidence="7 8">
    <name type="scientific">Flavimaribacter sediminis</name>
    <dbReference type="NCBI Taxonomy" id="2865987"/>
    <lineage>
        <taxon>Bacteria</taxon>
        <taxon>Pseudomonadati</taxon>
        <taxon>Pseudomonadota</taxon>
        <taxon>Alphaproteobacteria</taxon>
        <taxon>Hyphomicrobiales</taxon>
        <taxon>Rhizobiaceae</taxon>
        <taxon>Flavimaribacter</taxon>
    </lineage>
</organism>
<dbReference type="Pfam" id="PF00892">
    <property type="entry name" value="EamA"/>
    <property type="match status" value="2"/>
</dbReference>
<comment type="caution">
    <text evidence="7">The sequence shown here is derived from an EMBL/GenBank/DDBJ whole genome shotgun (WGS) entry which is preliminary data.</text>
</comment>
<evidence type="ECO:0000313" key="8">
    <source>
        <dbReference type="Proteomes" id="UP001196509"/>
    </source>
</evidence>
<name>A0AAE2ZPI7_9HYPH</name>
<evidence type="ECO:0000256" key="4">
    <source>
        <dbReference type="ARBA" id="ARBA00023136"/>
    </source>
</evidence>
<feature type="transmembrane region" description="Helical" evidence="5">
    <location>
        <begin position="186"/>
        <end position="205"/>
    </location>
</feature>
<feature type="transmembrane region" description="Helical" evidence="5">
    <location>
        <begin position="38"/>
        <end position="58"/>
    </location>
</feature>
<feature type="transmembrane region" description="Helical" evidence="5">
    <location>
        <begin position="243"/>
        <end position="265"/>
    </location>
</feature>